<keyword evidence="3" id="KW-1185">Reference proteome</keyword>
<name>A0A9P7ASL3_9AGAM</name>
<accession>A0A9P7ASL3</accession>
<organism evidence="2 3">
    <name type="scientific">Suillus plorans</name>
    <dbReference type="NCBI Taxonomy" id="116603"/>
    <lineage>
        <taxon>Eukaryota</taxon>
        <taxon>Fungi</taxon>
        <taxon>Dikarya</taxon>
        <taxon>Basidiomycota</taxon>
        <taxon>Agaricomycotina</taxon>
        <taxon>Agaricomycetes</taxon>
        <taxon>Agaricomycetidae</taxon>
        <taxon>Boletales</taxon>
        <taxon>Suillineae</taxon>
        <taxon>Suillaceae</taxon>
        <taxon>Suillus</taxon>
    </lineage>
</organism>
<dbReference type="GeneID" id="64604388"/>
<evidence type="ECO:0000256" key="1">
    <source>
        <dbReference type="SAM" id="Phobius"/>
    </source>
</evidence>
<dbReference type="Proteomes" id="UP000719766">
    <property type="component" value="Unassembled WGS sequence"/>
</dbReference>
<dbReference type="AlphaFoldDB" id="A0A9P7ASL3"/>
<proteinExistence type="predicted"/>
<evidence type="ECO:0000313" key="3">
    <source>
        <dbReference type="Proteomes" id="UP000719766"/>
    </source>
</evidence>
<keyword evidence="1" id="KW-0812">Transmembrane</keyword>
<dbReference type="EMBL" id="JABBWE010000027">
    <property type="protein sequence ID" value="KAG1794229.1"/>
    <property type="molecule type" value="Genomic_DNA"/>
</dbReference>
<keyword evidence="1" id="KW-1133">Transmembrane helix</keyword>
<gene>
    <name evidence="2" type="ORF">HD556DRAFT_445829</name>
</gene>
<protein>
    <submittedName>
        <fullName evidence="2">Uncharacterized protein</fullName>
    </submittedName>
</protein>
<dbReference type="OrthoDB" id="2585655at2759"/>
<reference evidence="2" key="1">
    <citation type="journal article" date="2020" name="New Phytol.">
        <title>Comparative genomics reveals dynamic genome evolution in host specialist ectomycorrhizal fungi.</title>
        <authorList>
            <person name="Lofgren L.A."/>
            <person name="Nguyen N.H."/>
            <person name="Vilgalys R."/>
            <person name="Ruytinx J."/>
            <person name="Liao H.L."/>
            <person name="Branco S."/>
            <person name="Kuo A."/>
            <person name="LaButti K."/>
            <person name="Lipzen A."/>
            <person name="Andreopoulos W."/>
            <person name="Pangilinan J."/>
            <person name="Riley R."/>
            <person name="Hundley H."/>
            <person name="Na H."/>
            <person name="Barry K."/>
            <person name="Grigoriev I.V."/>
            <person name="Stajich J.E."/>
            <person name="Kennedy P.G."/>
        </authorList>
    </citation>
    <scope>NUCLEOTIDE SEQUENCE</scope>
    <source>
        <strain evidence="2">S12</strain>
    </source>
</reference>
<keyword evidence="1" id="KW-0472">Membrane</keyword>
<sequence>MMEANGGKWCAEIRLESSLLGMPWLPPAVISYAWVCKKHVNVAVICVMLILIGFSSTSVHRLFIVIVVLTSTSR</sequence>
<dbReference type="RefSeq" id="XP_041160457.1">
    <property type="nucleotide sequence ID" value="XM_041310624.1"/>
</dbReference>
<comment type="caution">
    <text evidence="2">The sequence shown here is derived from an EMBL/GenBank/DDBJ whole genome shotgun (WGS) entry which is preliminary data.</text>
</comment>
<feature type="transmembrane region" description="Helical" evidence="1">
    <location>
        <begin position="42"/>
        <end position="69"/>
    </location>
</feature>
<evidence type="ECO:0000313" key="2">
    <source>
        <dbReference type="EMBL" id="KAG1794229.1"/>
    </source>
</evidence>